<feature type="compositionally biased region" description="Basic and acidic residues" evidence="2">
    <location>
        <begin position="407"/>
        <end position="419"/>
    </location>
</feature>
<keyword evidence="1" id="KW-0175">Coiled coil</keyword>
<dbReference type="EMBL" id="OX395127">
    <property type="protein sequence ID" value="CAI5767675.1"/>
    <property type="molecule type" value="Genomic_DNA"/>
</dbReference>
<sequence>MNPNLWNVKEMFSTPIKMGPNKPLNWTSDYSSMSDSQFLFGSQFCPENSQSSLTPLELRQEKSSQQNSQDNEPSIFAKYQSKPQLFAGDGKEKGPFNFPAGRFKGVLEQFEENKKKIKEKHDNELLNTFILNTKESLQRLHFSLDKFEETLKSILDGFGSFSKSMQETSQSYYELVLNALRDKNEMEQALLGVEKKRLENKDTEISDLKSSLQSLTESLEQLTAQQKEQHLKLCERLEHLQLPSLLADLQTFISAPRVPIHIKDSVSQTSPDMMSRQVPNNSHSSDAPPGSLVISTATASQGKENADIQQSSRSGAGSRDADRPHCTCRSSADTAAGSHEECLLNTQGPSLSTPLRKVIKKGSRAKGLNTPKQPQLNWTHIGSADSHKNEKLAKESMIQIKGGGSRMKREPPKYSERKTLYSSRKGGNHSKVTTNARQGFSKSIKSPHLLLQFHENSQNIPNMPVTSGVKKKVDLSCSKNNSFWAGSSPESSFSENQVRWLNLSDDYSSACGKPAQQKTRTYCPLFFDSDFSD</sequence>
<dbReference type="GO" id="GO:0000794">
    <property type="term" value="C:condensed nuclear chromosome"/>
    <property type="evidence" value="ECO:0007669"/>
    <property type="project" value="TreeGrafter"/>
</dbReference>
<gene>
    <name evidence="3" type="ORF">PODLI_1B020481</name>
</gene>
<dbReference type="PANTHER" id="PTHR35662">
    <property type="entry name" value="INTERACTOR OF HORMAD1 PROTEIN 1"/>
    <property type="match status" value="1"/>
</dbReference>
<evidence type="ECO:0000313" key="3">
    <source>
        <dbReference type="EMBL" id="CAI5767675.1"/>
    </source>
</evidence>
<keyword evidence="4" id="KW-1185">Reference proteome</keyword>
<feature type="region of interest" description="Disordered" evidence="2">
    <location>
        <begin position="401"/>
        <end position="432"/>
    </location>
</feature>
<evidence type="ECO:0000256" key="2">
    <source>
        <dbReference type="SAM" id="MobiDB-lite"/>
    </source>
</evidence>
<evidence type="ECO:0008006" key="5">
    <source>
        <dbReference type="Google" id="ProtNLM"/>
    </source>
</evidence>
<name>A0AA35JX69_9SAUR</name>
<proteinExistence type="predicted"/>
<feature type="compositionally biased region" description="Polar residues" evidence="2">
    <location>
        <begin position="265"/>
        <end position="285"/>
    </location>
</feature>
<dbReference type="InterPro" id="IPR031529">
    <property type="entry name" value="IHO1"/>
</dbReference>
<reference evidence="3" key="1">
    <citation type="submission" date="2022-12" db="EMBL/GenBank/DDBJ databases">
        <authorList>
            <person name="Alioto T."/>
            <person name="Alioto T."/>
            <person name="Gomez Garrido J."/>
        </authorList>
    </citation>
    <scope>NUCLEOTIDE SEQUENCE</scope>
</reference>
<dbReference type="Pfam" id="PF15771">
    <property type="entry name" value="IHO1"/>
    <property type="match status" value="1"/>
</dbReference>
<feature type="coiled-coil region" evidence="1">
    <location>
        <begin position="198"/>
        <end position="232"/>
    </location>
</feature>
<evidence type="ECO:0000256" key="1">
    <source>
        <dbReference type="SAM" id="Coils"/>
    </source>
</evidence>
<protein>
    <recommendedName>
        <fullName evidence="5">Coiled-coil domain containing 36</fullName>
    </recommendedName>
</protein>
<evidence type="ECO:0000313" key="4">
    <source>
        <dbReference type="Proteomes" id="UP001178461"/>
    </source>
</evidence>
<dbReference type="GO" id="GO:0007129">
    <property type="term" value="P:homologous chromosome pairing at meiosis"/>
    <property type="evidence" value="ECO:0007669"/>
    <property type="project" value="TreeGrafter"/>
</dbReference>
<accession>A0AA35JX69</accession>
<dbReference type="AlphaFoldDB" id="A0AA35JX69"/>
<dbReference type="GO" id="GO:0042138">
    <property type="term" value="P:meiotic DNA double-strand break formation"/>
    <property type="evidence" value="ECO:0007669"/>
    <property type="project" value="InterPro"/>
</dbReference>
<dbReference type="PANTHER" id="PTHR35662:SF1">
    <property type="entry name" value="INTERACTOR OF HORMAD1 PROTEIN 1"/>
    <property type="match status" value="1"/>
</dbReference>
<dbReference type="GO" id="GO:0006310">
    <property type="term" value="P:DNA recombination"/>
    <property type="evidence" value="ECO:0007669"/>
    <property type="project" value="InterPro"/>
</dbReference>
<dbReference type="Proteomes" id="UP001178461">
    <property type="component" value="Chromosome 2"/>
</dbReference>
<feature type="compositionally biased region" description="Polar residues" evidence="2">
    <location>
        <begin position="293"/>
        <end position="315"/>
    </location>
</feature>
<organism evidence="3 4">
    <name type="scientific">Podarcis lilfordi</name>
    <name type="common">Lilford's wall lizard</name>
    <dbReference type="NCBI Taxonomy" id="74358"/>
    <lineage>
        <taxon>Eukaryota</taxon>
        <taxon>Metazoa</taxon>
        <taxon>Chordata</taxon>
        <taxon>Craniata</taxon>
        <taxon>Vertebrata</taxon>
        <taxon>Euteleostomi</taxon>
        <taxon>Lepidosauria</taxon>
        <taxon>Squamata</taxon>
        <taxon>Bifurcata</taxon>
        <taxon>Unidentata</taxon>
        <taxon>Episquamata</taxon>
        <taxon>Laterata</taxon>
        <taxon>Lacertibaenia</taxon>
        <taxon>Lacertidae</taxon>
        <taxon>Podarcis</taxon>
    </lineage>
</organism>
<feature type="region of interest" description="Disordered" evidence="2">
    <location>
        <begin position="264"/>
        <end position="334"/>
    </location>
</feature>